<dbReference type="EMBL" id="WSFO01000018">
    <property type="protein sequence ID" value="KAE9625887.1"/>
    <property type="molecule type" value="Genomic_DNA"/>
</dbReference>
<name>A0A6A4RE29_9RHOB</name>
<organism evidence="2 3">
    <name type="scientific">Parasedimentitalea maritima</name>
    <dbReference type="NCBI Taxonomy" id="2578117"/>
    <lineage>
        <taxon>Bacteria</taxon>
        <taxon>Pseudomonadati</taxon>
        <taxon>Pseudomonadota</taxon>
        <taxon>Alphaproteobacteria</taxon>
        <taxon>Rhodobacterales</taxon>
        <taxon>Paracoccaceae</taxon>
        <taxon>Parasedimentitalea</taxon>
    </lineage>
</organism>
<accession>A0A6A4RE29</accession>
<dbReference type="Proteomes" id="UP000441586">
    <property type="component" value="Unassembled WGS sequence"/>
</dbReference>
<dbReference type="InterPro" id="IPR018490">
    <property type="entry name" value="cNMP-bd_dom_sf"/>
</dbReference>
<reference evidence="2 3" key="1">
    <citation type="submission" date="2019-12" db="EMBL/GenBank/DDBJ databases">
        <authorList>
            <person name="Zhang Y.-J."/>
        </authorList>
    </citation>
    <scope>NUCLEOTIDE SEQUENCE [LARGE SCALE GENOMIC DNA]</scope>
    <source>
        <strain evidence="2 3">H18S-6</strain>
    </source>
</reference>
<dbReference type="AlphaFoldDB" id="A0A6A4RE29"/>
<evidence type="ECO:0000259" key="1">
    <source>
        <dbReference type="PROSITE" id="PS50042"/>
    </source>
</evidence>
<dbReference type="SMART" id="SM00100">
    <property type="entry name" value="cNMP"/>
    <property type="match status" value="1"/>
</dbReference>
<dbReference type="SUPFAM" id="SSF51206">
    <property type="entry name" value="cAMP-binding domain-like"/>
    <property type="match status" value="1"/>
</dbReference>
<dbReference type="Gene3D" id="2.60.120.10">
    <property type="entry name" value="Jelly Rolls"/>
    <property type="match status" value="1"/>
</dbReference>
<gene>
    <name evidence="2" type="ORF">GP644_21760</name>
</gene>
<sequence>MKSQTVFNVLPPPFETLPPQALTAFDLTVGETLFLQGDTATAIYFLQEGEMRLVRHSEAGTVVPVFEAVAGDTFAEAALFSPTYHCDAVAVKRSALVALNKHVILSKMVDDPEFGRTLAKRFASQVQTYRRKLEILAISSAEERVFAALSDGYLTGKVVDFADEINLSQEATFRTLSQLVRKGRIEKPKRGTYRVKKT</sequence>
<evidence type="ECO:0000313" key="3">
    <source>
        <dbReference type="Proteomes" id="UP000441586"/>
    </source>
</evidence>
<evidence type="ECO:0000313" key="2">
    <source>
        <dbReference type="EMBL" id="KAE9625887.1"/>
    </source>
</evidence>
<dbReference type="CDD" id="cd00038">
    <property type="entry name" value="CAP_ED"/>
    <property type="match status" value="1"/>
</dbReference>
<dbReference type="PROSITE" id="PS50042">
    <property type="entry name" value="CNMP_BINDING_3"/>
    <property type="match status" value="1"/>
</dbReference>
<comment type="caution">
    <text evidence="2">The sequence shown here is derived from an EMBL/GenBank/DDBJ whole genome shotgun (WGS) entry which is preliminary data.</text>
</comment>
<protein>
    <submittedName>
        <fullName evidence="2">Cyclic nucleotide-binding domain-containing protein</fullName>
    </submittedName>
</protein>
<dbReference type="InterPro" id="IPR014710">
    <property type="entry name" value="RmlC-like_jellyroll"/>
</dbReference>
<dbReference type="RefSeq" id="WP_158981589.1">
    <property type="nucleotide sequence ID" value="NZ_WSFO01000018.1"/>
</dbReference>
<dbReference type="Pfam" id="PF00027">
    <property type="entry name" value="cNMP_binding"/>
    <property type="match status" value="1"/>
</dbReference>
<proteinExistence type="predicted"/>
<dbReference type="InterPro" id="IPR000595">
    <property type="entry name" value="cNMP-bd_dom"/>
</dbReference>
<feature type="domain" description="Cyclic nucleotide-binding" evidence="1">
    <location>
        <begin position="6"/>
        <end position="125"/>
    </location>
</feature>